<keyword evidence="7" id="KW-0524">Neurogenesis</keyword>
<feature type="domain" description="PH" evidence="14">
    <location>
        <begin position="247"/>
        <end position="350"/>
    </location>
</feature>
<dbReference type="OrthoDB" id="3183924at2759"/>
<evidence type="ECO:0000256" key="7">
    <source>
        <dbReference type="ARBA" id="ARBA00022902"/>
    </source>
</evidence>
<dbReference type="GO" id="GO:0030036">
    <property type="term" value="P:actin cytoskeleton organization"/>
    <property type="evidence" value="ECO:0007669"/>
    <property type="project" value="TreeGrafter"/>
</dbReference>
<dbReference type="Gene3D" id="1.20.1270.60">
    <property type="entry name" value="Arfaptin homology (AH) domain/BAR domain"/>
    <property type="match status" value="1"/>
</dbReference>
<comment type="caution">
    <text evidence="16">The sequence shown here is derived from an EMBL/GenBank/DDBJ whole genome shotgun (WGS) entry which is preliminary data.</text>
</comment>
<dbReference type="InterPro" id="IPR027267">
    <property type="entry name" value="AH/BAR_dom_sf"/>
</dbReference>
<protein>
    <recommendedName>
        <fullName evidence="11">Oligophrenin-1</fullName>
    </recommendedName>
</protein>
<dbReference type="Pfam" id="PF00169">
    <property type="entry name" value="PH"/>
    <property type="match status" value="1"/>
</dbReference>
<evidence type="ECO:0000256" key="4">
    <source>
        <dbReference type="ARBA" id="ARBA00022468"/>
    </source>
</evidence>
<feature type="region of interest" description="Disordered" evidence="13">
    <location>
        <begin position="627"/>
        <end position="768"/>
    </location>
</feature>
<evidence type="ECO:0000256" key="9">
    <source>
        <dbReference type="ARBA" id="ARBA00023273"/>
    </source>
</evidence>
<gene>
    <name evidence="17" type="ORF">IHE44_0003260</name>
    <name evidence="16" type="ORF">IHE44_005855</name>
</gene>
<dbReference type="GO" id="GO:0007399">
    <property type="term" value="P:nervous system development"/>
    <property type="evidence" value="ECO:0007669"/>
    <property type="project" value="UniProtKB-KW"/>
</dbReference>
<dbReference type="InterPro" id="IPR011993">
    <property type="entry name" value="PH-like_dom_sf"/>
</dbReference>
<dbReference type="GO" id="GO:0007165">
    <property type="term" value="P:signal transduction"/>
    <property type="evidence" value="ECO:0007669"/>
    <property type="project" value="InterPro"/>
</dbReference>
<dbReference type="GO" id="GO:0005096">
    <property type="term" value="F:GTPase activator activity"/>
    <property type="evidence" value="ECO:0007669"/>
    <property type="project" value="UniProtKB-KW"/>
</dbReference>
<dbReference type="InterPro" id="IPR004148">
    <property type="entry name" value="BAR_dom"/>
</dbReference>
<dbReference type="GO" id="GO:0043195">
    <property type="term" value="C:terminal bouton"/>
    <property type="evidence" value="ECO:0007669"/>
    <property type="project" value="TreeGrafter"/>
</dbReference>
<dbReference type="EMBL" id="JADDUC010000023">
    <property type="protein sequence ID" value="KAG0124949.1"/>
    <property type="molecule type" value="Genomic_DNA"/>
</dbReference>
<accession>A0A835NZW7</accession>
<dbReference type="PANTHER" id="PTHR12552:SF2">
    <property type="entry name" value="OLIGOPHRENIN-1"/>
    <property type="match status" value="1"/>
</dbReference>
<feature type="non-terminal residue" evidence="16">
    <location>
        <position position="1085"/>
    </location>
</feature>
<keyword evidence="8" id="KW-0770">Synapse</keyword>
<comment type="subcellular location">
    <subcellularLocation>
        <location evidence="1">Cell projection</location>
        <location evidence="1">Dendrite</location>
    </subcellularLocation>
    <subcellularLocation>
        <location evidence="3">Cell projection</location>
        <location evidence="3">Dendritic spine</location>
    </subcellularLocation>
    <subcellularLocation>
        <location evidence="2">Cytoplasm</location>
    </subcellularLocation>
    <subcellularLocation>
        <location evidence="10">Presynapse</location>
    </subcellularLocation>
</comment>
<dbReference type="EMBL" id="JADDUC020000014">
    <property type="protein sequence ID" value="KAI1234876.1"/>
    <property type="molecule type" value="Genomic_DNA"/>
</dbReference>
<dbReference type="GO" id="GO:0051966">
    <property type="term" value="P:regulation of synaptic transmission, glutamatergic"/>
    <property type="evidence" value="ECO:0007669"/>
    <property type="project" value="TreeGrafter"/>
</dbReference>
<dbReference type="InterPro" id="IPR008936">
    <property type="entry name" value="Rho_GTPase_activation_prot"/>
</dbReference>
<keyword evidence="4" id="KW-0343">GTPase activation</keyword>
<evidence type="ECO:0000256" key="1">
    <source>
        <dbReference type="ARBA" id="ARBA00004279"/>
    </source>
</evidence>
<evidence type="ECO:0000256" key="13">
    <source>
        <dbReference type="SAM" id="MobiDB-lite"/>
    </source>
</evidence>
<dbReference type="Proteomes" id="UP000618051">
    <property type="component" value="Unassembled WGS sequence"/>
</dbReference>
<evidence type="ECO:0000313" key="18">
    <source>
        <dbReference type="Proteomes" id="UP000618051"/>
    </source>
</evidence>
<dbReference type="GO" id="GO:1901799">
    <property type="term" value="P:negative regulation of proteasomal protein catabolic process"/>
    <property type="evidence" value="ECO:0007669"/>
    <property type="project" value="TreeGrafter"/>
</dbReference>
<sequence>IFLPYYETIPVNSGQSVPEPLCSKELCWCTQSPGYSSAVQKFSQTLQSFQFDFIGDTLTDDEINIAESFKEFAELLHEVELERSMMVQNASDLLIKPLENFRKEQIGFTKERKKKFEKDGEKFYSMLDRHLHLSSKKKESQLQEADLQVDKERHNFFESSLEYVYQIQEVQESKKFSIVEPVLAFLHSLFTYNNLTVELTQDFLPYKQQLQLSLQNTRNHFSSTREELEDLKKRMKEAPLTCKLPGQPTIEGYLYTQEKWALGISWVKYYCQYEKEAKTLRMTPIDQKPGAKQGTLDLTLKSCVRRKTDSIDKRFCFDIETNERSGTITLQALSEANRRLWMEAMDGKEPIYHSPITKQEEMELNEVGFKFVRKCINAVETKVLALSTATVGQESSSGSRAEGWLQAASAPVCEAAEAGITTEGVYRTVGSNIQVQKLLNAFFDPKCPGDVDLQSGDWDIKTITSSLKFYLRNLSEPVMTYKLHKELVLAAKSENLDYRLGAIHALVYKLPDKNREMLELLIQHLVNVCEHSRENLMSPSNMGVIFGPTLMRAQEDTVAAMMNIKFQNIVVEILIEHFGKIYSGPPEDTTAPPVPPPRVAARRHKPITISKRPLRERPVFFGASVEESTAERLSQTPNGGSVEVPKPLHRSRLPAPRPGVDEPGRPPTENRPQPRTEPELGKLGSRLQDGGVKPAGRAANGVVTSPALRTATLQARRPAPRPGIGGREGDCDGVPKPRSHGDKPVITRPPVRPPDPPCRTPIPPKLEQKPDLIAGTAEDMPSSVVASRTKFFETASRRTSSTPQPSWTQETFCACDPGVRAEPCQPQCPGEQLSYQTMISEPQVAQEIKRRRPRWRAGPAHTSVLNCSLPSHLSSLQAVTVPVCACTVCGTAMPGDAAHGDTGWAGIGEPLCSALWDVSSSPHLLLNVPGLEHHVTNTAWPGAWPEPWPQPYLGSALREHPQVSSLQGCSWGKGAAGAPPLPPLPPLPCEPHSHQIHFSQAHQEVSILGDCGGQHRGAEDLKLTYKMPSLSLSHVPVDDVPGQDLCGNRGLSVAPAATRAQLQAVLLPLFFHPPKDDSPLLNGFL</sequence>
<proteinExistence type="predicted"/>
<dbReference type="SUPFAM" id="SSF50729">
    <property type="entry name" value="PH domain-like"/>
    <property type="match status" value="1"/>
</dbReference>
<dbReference type="InterPro" id="IPR001849">
    <property type="entry name" value="PH_domain"/>
</dbReference>
<dbReference type="GO" id="GO:0043197">
    <property type="term" value="C:dendritic spine"/>
    <property type="evidence" value="ECO:0007669"/>
    <property type="project" value="UniProtKB-SubCell"/>
</dbReference>
<feature type="compositionally biased region" description="Basic and acidic residues" evidence="13">
    <location>
        <begin position="727"/>
        <end position="745"/>
    </location>
</feature>
<evidence type="ECO:0000313" key="17">
    <source>
        <dbReference type="EMBL" id="KAI1234876.1"/>
    </source>
</evidence>
<dbReference type="FunFam" id="1.10.555.10:FF:000008">
    <property type="entry name" value="Rho GTPase-activating protein 42"/>
    <property type="match status" value="1"/>
</dbReference>
<dbReference type="FunFam" id="2.30.29.30:FF:000183">
    <property type="entry name" value="Oligophrenin 1"/>
    <property type="match status" value="1"/>
</dbReference>
<keyword evidence="5" id="KW-0963">Cytoplasm</keyword>
<dbReference type="PROSITE" id="PS50003">
    <property type="entry name" value="PH_DOMAIN"/>
    <property type="match status" value="1"/>
</dbReference>
<dbReference type="SMART" id="SM00324">
    <property type="entry name" value="RhoGAP"/>
    <property type="match status" value="1"/>
</dbReference>
<dbReference type="InterPro" id="IPR047225">
    <property type="entry name" value="PH_GRAF"/>
</dbReference>
<name>A0A835NZW7_9PASS</name>
<dbReference type="SUPFAM" id="SSF48350">
    <property type="entry name" value="GTPase activation domain, GAP"/>
    <property type="match status" value="1"/>
</dbReference>
<evidence type="ECO:0000256" key="3">
    <source>
        <dbReference type="ARBA" id="ARBA00004552"/>
    </source>
</evidence>
<dbReference type="FunFam" id="1.20.1270.60:FF:000001">
    <property type="entry name" value="Rho GTPase-activating protein 26"/>
    <property type="match status" value="1"/>
</dbReference>
<dbReference type="AlphaFoldDB" id="A0A835NZW7"/>
<evidence type="ECO:0000313" key="16">
    <source>
        <dbReference type="EMBL" id="KAG0124949.1"/>
    </source>
</evidence>
<dbReference type="GO" id="GO:0048488">
    <property type="term" value="P:synaptic vesicle endocytosis"/>
    <property type="evidence" value="ECO:0007669"/>
    <property type="project" value="TreeGrafter"/>
</dbReference>
<dbReference type="CDD" id="cd01249">
    <property type="entry name" value="BAR-PH_GRAF_family"/>
    <property type="match status" value="1"/>
</dbReference>
<dbReference type="InterPro" id="IPR047234">
    <property type="entry name" value="GRAF_fam"/>
</dbReference>
<keyword evidence="18" id="KW-1185">Reference proteome</keyword>
<dbReference type="SMART" id="SM00233">
    <property type="entry name" value="PH"/>
    <property type="match status" value="1"/>
</dbReference>
<organism evidence="16">
    <name type="scientific">Lamprotornis superbus</name>
    <dbReference type="NCBI Taxonomy" id="245042"/>
    <lineage>
        <taxon>Eukaryota</taxon>
        <taxon>Metazoa</taxon>
        <taxon>Chordata</taxon>
        <taxon>Craniata</taxon>
        <taxon>Vertebrata</taxon>
        <taxon>Euteleostomi</taxon>
        <taxon>Archelosauria</taxon>
        <taxon>Archosauria</taxon>
        <taxon>Dinosauria</taxon>
        <taxon>Saurischia</taxon>
        <taxon>Theropoda</taxon>
        <taxon>Coelurosauria</taxon>
        <taxon>Aves</taxon>
        <taxon>Neognathae</taxon>
        <taxon>Neoaves</taxon>
        <taxon>Telluraves</taxon>
        <taxon>Australaves</taxon>
        <taxon>Passeriformes</taxon>
        <taxon>Sturnidae</taxon>
        <taxon>Lamprotornis</taxon>
    </lineage>
</organism>
<evidence type="ECO:0000256" key="12">
    <source>
        <dbReference type="ARBA" id="ARBA00046981"/>
    </source>
</evidence>
<evidence type="ECO:0000256" key="6">
    <source>
        <dbReference type="ARBA" id="ARBA00022583"/>
    </source>
</evidence>
<evidence type="ECO:0000259" key="15">
    <source>
        <dbReference type="PROSITE" id="PS50238"/>
    </source>
</evidence>
<evidence type="ECO:0000256" key="5">
    <source>
        <dbReference type="ARBA" id="ARBA00022490"/>
    </source>
</evidence>
<dbReference type="Gene3D" id="1.10.555.10">
    <property type="entry name" value="Rho GTPase activation protein"/>
    <property type="match status" value="1"/>
</dbReference>
<dbReference type="Pfam" id="PF00620">
    <property type="entry name" value="RhoGAP"/>
    <property type="match status" value="1"/>
</dbReference>
<dbReference type="SUPFAM" id="SSF103657">
    <property type="entry name" value="BAR/IMD domain-like"/>
    <property type="match status" value="1"/>
</dbReference>
<dbReference type="Gene3D" id="2.30.29.30">
    <property type="entry name" value="Pleckstrin-homology domain (PH domain)/Phosphotyrosine-binding domain (PTB)"/>
    <property type="match status" value="1"/>
</dbReference>
<dbReference type="PANTHER" id="PTHR12552">
    <property type="entry name" value="OLIGOPHRENIN 1"/>
    <property type="match status" value="1"/>
</dbReference>
<comment type="subunit">
    <text evidence="12">Interacts with HOMER1. Interacts with AMPA receptor complexes. Interacts with SH3GL2 (endophilin-A1). Interacts (via C-terminus) with NR1D1.</text>
</comment>
<dbReference type="GO" id="GO:0005737">
    <property type="term" value="C:cytoplasm"/>
    <property type="evidence" value="ECO:0007669"/>
    <property type="project" value="UniProtKB-SubCell"/>
</dbReference>
<reference evidence="16" key="1">
    <citation type="submission" date="2020-10" db="EMBL/GenBank/DDBJ databases">
        <title>Feather gene expression reveals the developmental basis of iridescence in African starlings.</title>
        <authorList>
            <person name="Rubenstein D.R."/>
        </authorList>
    </citation>
    <scope>NUCLEOTIDE SEQUENCE</scope>
    <source>
        <strain evidence="16">SS15</strain>
        <tissue evidence="16">Liver</tissue>
    </source>
</reference>
<feature type="domain" description="Rho-GAP" evidence="15">
    <location>
        <begin position="384"/>
        <end position="582"/>
    </location>
</feature>
<feature type="compositionally biased region" description="Pro residues" evidence="13">
    <location>
        <begin position="750"/>
        <end position="764"/>
    </location>
</feature>
<evidence type="ECO:0000256" key="8">
    <source>
        <dbReference type="ARBA" id="ARBA00023018"/>
    </source>
</evidence>
<keyword evidence="9" id="KW-0966">Cell projection</keyword>
<dbReference type="GO" id="GO:0015629">
    <property type="term" value="C:actin cytoskeleton"/>
    <property type="evidence" value="ECO:0007669"/>
    <property type="project" value="TreeGrafter"/>
</dbReference>
<evidence type="ECO:0000256" key="10">
    <source>
        <dbReference type="ARBA" id="ARBA00034106"/>
    </source>
</evidence>
<keyword evidence="6" id="KW-0254">Endocytosis</keyword>
<dbReference type="GO" id="GO:0030100">
    <property type="term" value="P:regulation of endocytosis"/>
    <property type="evidence" value="ECO:0007669"/>
    <property type="project" value="TreeGrafter"/>
</dbReference>
<feature type="region of interest" description="Disordered" evidence="13">
    <location>
        <begin position="586"/>
        <end position="613"/>
    </location>
</feature>
<dbReference type="Pfam" id="PF16746">
    <property type="entry name" value="BAR_3"/>
    <property type="match status" value="1"/>
</dbReference>
<reference evidence="17 18" key="2">
    <citation type="journal article" date="2021" name="J. Hered.">
        <title>Feather Gene Expression Elucidates the Developmental Basis of Plumage Iridescence in African Starlings.</title>
        <authorList>
            <person name="Rubenstein D.R."/>
            <person name="Corvelo A."/>
            <person name="MacManes M.D."/>
            <person name="Maia R."/>
            <person name="Narzisi G."/>
            <person name="Rousaki A."/>
            <person name="Vandenabeele P."/>
            <person name="Shawkey M.D."/>
            <person name="Solomon J."/>
        </authorList>
    </citation>
    <scope>NUCLEOTIDE SEQUENCE [LARGE SCALE GENOMIC DNA]</scope>
    <source>
        <strain evidence="17">SS15</strain>
    </source>
</reference>
<dbReference type="InterPro" id="IPR000198">
    <property type="entry name" value="RhoGAP_dom"/>
</dbReference>
<reference evidence="17" key="3">
    <citation type="submission" date="2022-01" db="EMBL/GenBank/DDBJ databases">
        <authorList>
            <person name="Rubenstein D.R."/>
        </authorList>
    </citation>
    <scope>NUCLEOTIDE SEQUENCE</scope>
    <source>
        <strain evidence="17">SS15</strain>
        <tissue evidence="17">Liver</tissue>
    </source>
</reference>
<evidence type="ECO:0000256" key="11">
    <source>
        <dbReference type="ARBA" id="ARBA00034878"/>
    </source>
</evidence>
<evidence type="ECO:0000256" key="2">
    <source>
        <dbReference type="ARBA" id="ARBA00004496"/>
    </source>
</evidence>
<evidence type="ECO:0000259" key="14">
    <source>
        <dbReference type="PROSITE" id="PS50003"/>
    </source>
</evidence>
<dbReference type="CDD" id="cd04374">
    <property type="entry name" value="RhoGAP_Graf"/>
    <property type="match status" value="1"/>
</dbReference>
<dbReference type="PROSITE" id="PS50238">
    <property type="entry name" value="RHOGAP"/>
    <property type="match status" value="1"/>
</dbReference>